<evidence type="ECO:0000313" key="7">
    <source>
        <dbReference type="Proteomes" id="UP000053413"/>
    </source>
</evidence>
<feature type="domain" description="HTH lysR-type" evidence="5">
    <location>
        <begin position="6"/>
        <end position="63"/>
    </location>
</feature>
<dbReference type="InterPro" id="IPR036388">
    <property type="entry name" value="WH-like_DNA-bd_sf"/>
</dbReference>
<evidence type="ECO:0000313" key="6">
    <source>
        <dbReference type="EMBL" id="KUL44656.1"/>
    </source>
</evidence>
<dbReference type="Proteomes" id="UP000053413">
    <property type="component" value="Unassembled WGS sequence"/>
</dbReference>
<comment type="caution">
    <text evidence="6">The sequence shown here is derived from an EMBL/GenBank/DDBJ whole genome shotgun (WGS) entry which is preliminary data.</text>
</comment>
<dbReference type="Gene3D" id="3.40.190.10">
    <property type="entry name" value="Periplasmic binding protein-like II"/>
    <property type="match status" value="2"/>
</dbReference>
<keyword evidence="4" id="KW-0804">Transcription</keyword>
<dbReference type="GO" id="GO:0003677">
    <property type="term" value="F:DNA binding"/>
    <property type="evidence" value="ECO:0007669"/>
    <property type="project" value="UniProtKB-KW"/>
</dbReference>
<gene>
    <name evidence="6" type="ORF">ADL28_39755</name>
</gene>
<dbReference type="PANTHER" id="PTHR30346:SF0">
    <property type="entry name" value="HCA OPERON TRANSCRIPTIONAL ACTIVATOR HCAR"/>
    <property type="match status" value="1"/>
</dbReference>
<reference evidence="7" key="1">
    <citation type="submission" date="2015-10" db="EMBL/GenBank/DDBJ databases">
        <authorList>
            <person name="Ju K.-S."/>
            <person name="Doroghazi J.R."/>
            <person name="Metcalf W.W."/>
        </authorList>
    </citation>
    <scope>NUCLEOTIDE SEQUENCE [LARGE SCALE GENOMIC DNA]</scope>
    <source>
        <strain evidence="7">NRRL F-8817</strain>
    </source>
</reference>
<comment type="similarity">
    <text evidence="1">Belongs to the LysR transcriptional regulatory family.</text>
</comment>
<evidence type="ECO:0000256" key="2">
    <source>
        <dbReference type="ARBA" id="ARBA00023015"/>
    </source>
</evidence>
<dbReference type="AlphaFoldDB" id="A0A0X3VMA5"/>
<keyword evidence="3" id="KW-0238">DNA-binding</keyword>
<dbReference type="InterPro" id="IPR036390">
    <property type="entry name" value="WH_DNA-bd_sf"/>
</dbReference>
<dbReference type="GO" id="GO:0003700">
    <property type="term" value="F:DNA-binding transcription factor activity"/>
    <property type="evidence" value="ECO:0007669"/>
    <property type="project" value="InterPro"/>
</dbReference>
<organism evidence="6 7">
    <name type="scientific">Streptomyces violaceusniger</name>
    <dbReference type="NCBI Taxonomy" id="68280"/>
    <lineage>
        <taxon>Bacteria</taxon>
        <taxon>Bacillati</taxon>
        <taxon>Actinomycetota</taxon>
        <taxon>Actinomycetes</taxon>
        <taxon>Kitasatosporales</taxon>
        <taxon>Streptomycetaceae</taxon>
        <taxon>Streptomyces</taxon>
        <taxon>Streptomyces violaceusniger group</taxon>
    </lineage>
</organism>
<dbReference type="EMBL" id="LLZJ01000410">
    <property type="protein sequence ID" value="KUL44656.1"/>
    <property type="molecule type" value="Genomic_DNA"/>
</dbReference>
<dbReference type="InterPro" id="IPR000847">
    <property type="entry name" value="LysR_HTH_N"/>
</dbReference>
<dbReference type="CDD" id="cd08414">
    <property type="entry name" value="PBP2_LTTR_aromatics_like"/>
    <property type="match status" value="1"/>
</dbReference>
<evidence type="ECO:0000256" key="4">
    <source>
        <dbReference type="ARBA" id="ARBA00023163"/>
    </source>
</evidence>
<dbReference type="SUPFAM" id="SSF53850">
    <property type="entry name" value="Periplasmic binding protein-like II"/>
    <property type="match status" value="1"/>
</dbReference>
<evidence type="ECO:0000259" key="5">
    <source>
        <dbReference type="PROSITE" id="PS50931"/>
    </source>
</evidence>
<dbReference type="PROSITE" id="PS50931">
    <property type="entry name" value="HTH_LYSR"/>
    <property type="match status" value="1"/>
</dbReference>
<dbReference type="SUPFAM" id="SSF46785">
    <property type="entry name" value="Winged helix' DNA-binding domain"/>
    <property type="match status" value="1"/>
</dbReference>
<sequence>MRSMNVELRHLRAFVTVATELHFNRAAAQLHMSQPTLSQTIRQLEDTLGFTLLGRTTRSVALTPDGQMFLAEARAVLERFDSAMRQAERVASGLVGQLRLGHLIGSAIDYIPAILRAFHETYPEVSLEVEEFDFRSPEAGLDTGATDVAILRPPVDLPSGSEVHVLRSEPRVACVSDLHPLAARTEVSVADLLDQPIVAAPGSGTWRDYWLLLDHRGENAPLVVYEAATFEAELQAVASDRGISIAPATAARFYARPGLAYPTITDASWCDVAVALPPKPLPAARHFAHLAVQITSVIPAV</sequence>
<dbReference type="Gene3D" id="1.10.10.10">
    <property type="entry name" value="Winged helix-like DNA-binding domain superfamily/Winged helix DNA-binding domain"/>
    <property type="match status" value="1"/>
</dbReference>
<accession>A0A0X3VMA5</accession>
<protein>
    <recommendedName>
        <fullName evidence="5">HTH lysR-type domain-containing protein</fullName>
    </recommendedName>
</protein>
<dbReference type="Pfam" id="PF03466">
    <property type="entry name" value="LysR_substrate"/>
    <property type="match status" value="1"/>
</dbReference>
<keyword evidence="2" id="KW-0805">Transcription regulation</keyword>
<name>A0A0X3VMA5_STRVO</name>
<evidence type="ECO:0000256" key="1">
    <source>
        <dbReference type="ARBA" id="ARBA00009437"/>
    </source>
</evidence>
<dbReference type="InterPro" id="IPR005119">
    <property type="entry name" value="LysR_subst-bd"/>
</dbReference>
<dbReference type="PRINTS" id="PR00039">
    <property type="entry name" value="HTHLYSR"/>
</dbReference>
<dbReference type="Pfam" id="PF00126">
    <property type="entry name" value="HTH_1"/>
    <property type="match status" value="1"/>
</dbReference>
<dbReference type="GO" id="GO:0032993">
    <property type="term" value="C:protein-DNA complex"/>
    <property type="evidence" value="ECO:0007669"/>
    <property type="project" value="TreeGrafter"/>
</dbReference>
<proteinExistence type="inferred from homology"/>
<evidence type="ECO:0000256" key="3">
    <source>
        <dbReference type="ARBA" id="ARBA00023125"/>
    </source>
</evidence>
<dbReference type="OrthoDB" id="646694at2"/>
<dbReference type="FunFam" id="1.10.10.10:FF:000001">
    <property type="entry name" value="LysR family transcriptional regulator"/>
    <property type="match status" value="1"/>
</dbReference>
<dbReference type="PANTHER" id="PTHR30346">
    <property type="entry name" value="TRANSCRIPTIONAL DUAL REGULATOR HCAR-RELATED"/>
    <property type="match status" value="1"/>
</dbReference>